<dbReference type="SUPFAM" id="SSF53850">
    <property type="entry name" value="Periplasmic binding protein-like II"/>
    <property type="match status" value="1"/>
</dbReference>
<dbReference type="GO" id="GO:0015144">
    <property type="term" value="F:carbohydrate transmembrane transporter activity"/>
    <property type="evidence" value="ECO:0007669"/>
    <property type="project" value="InterPro"/>
</dbReference>
<dbReference type="InterPro" id="IPR006060">
    <property type="entry name" value="Maltose/Cyclodextrin-bd"/>
</dbReference>
<evidence type="ECO:0000313" key="1">
    <source>
        <dbReference type="EMBL" id="MPY42114.1"/>
    </source>
</evidence>
<dbReference type="PANTHER" id="PTHR43649">
    <property type="entry name" value="ARABINOSE-BINDING PROTEIN-RELATED"/>
    <property type="match status" value="1"/>
</dbReference>
<dbReference type="AlphaFoldDB" id="A0A5N8W712"/>
<dbReference type="Proteomes" id="UP000326979">
    <property type="component" value="Unassembled WGS sequence"/>
</dbReference>
<organism evidence="1 2">
    <name type="scientific">Streptomyces phyllanthi</name>
    <dbReference type="NCBI Taxonomy" id="1803180"/>
    <lineage>
        <taxon>Bacteria</taxon>
        <taxon>Bacillati</taxon>
        <taxon>Actinomycetota</taxon>
        <taxon>Actinomycetes</taxon>
        <taxon>Kitasatosporales</taxon>
        <taxon>Streptomycetaceae</taxon>
        <taxon>Streptomyces</taxon>
    </lineage>
</organism>
<proteinExistence type="predicted"/>
<dbReference type="EMBL" id="VJZE01000133">
    <property type="protein sequence ID" value="MPY42114.1"/>
    <property type="molecule type" value="Genomic_DNA"/>
</dbReference>
<dbReference type="InterPro" id="IPR050490">
    <property type="entry name" value="Bact_solute-bd_prot1"/>
</dbReference>
<sequence>MAALALTAGLAGCGGVAESESRTTTLTVIATNYGDSRHKNSQGYWDRVALAFRTEHPGIDVDISVHSADTVEKKVAELVERGEAPDIVQTDSYAEYADQGLLHSADELLSIPVQASFVPSLTEAGEMKRVQYGMPFTVSTRLLYYNKDLFRQAGLKPPNTWKELLAAARALKARGVKYPIAVPLGPQEAEAETLMWLLSGGGGYTDSTDHYDLASPENVSTLKWLKSTLVAEGLTGPVAPGELNRNAALLAFIEGEAAMVNAPLSLMRQIDDSTLSVPYGTVPLPSRTGKEEPTMGTADWVIAFKQREHREEIGRFLDFLYGEKYVTEQAALYQLLPVTVPAADAMRADRKQKSLWNGLDTLQNLELYPVSETNWSQVAEAVRSRIGKAVAPGGDPEAVLSSLADVAD</sequence>
<comment type="caution">
    <text evidence="1">The sequence shown here is derived from an EMBL/GenBank/DDBJ whole genome shotgun (WGS) entry which is preliminary data.</text>
</comment>
<name>A0A5N8W712_9ACTN</name>
<dbReference type="Gene3D" id="3.40.190.10">
    <property type="entry name" value="Periplasmic binding protein-like II"/>
    <property type="match status" value="2"/>
</dbReference>
<accession>A0A5N8W712</accession>
<evidence type="ECO:0000313" key="2">
    <source>
        <dbReference type="Proteomes" id="UP000326979"/>
    </source>
</evidence>
<keyword evidence="2" id="KW-1185">Reference proteome</keyword>
<dbReference type="PANTHER" id="PTHR43649:SF30">
    <property type="entry name" value="ABC TRANSPORTER SUBSTRATE-BINDING PROTEIN"/>
    <property type="match status" value="1"/>
</dbReference>
<reference evidence="1 2" key="1">
    <citation type="submission" date="2019-07" db="EMBL/GenBank/DDBJ databases">
        <title>New species of Amycolatopsis and Streptomyces.</title>
        <authorList>
            <person name="Duangmal K."/>
            <person name="Teo W.F.A."/>
            <person name="Lipun K."/>
        </authorList>
    </citation>
    <scope>NUCLEOTIDE SEQUENCE [LARGE SCALE GENOMIC DNA]</scope>
    <source>
        <strain evidence="1 2">TISTR 2346</strain>
    </source>
</reference>
<protein>
    <submittedName>
        <fullName evidence="1">Extracellular solute-binding protein</fullName>
    </submittedName>
</protein>
<dbReference type="Pfam" id="PF01547">
    <property type="entry name" value="SBP_bac_1"/>
    <property type="match status" value="1"/>
</dbReference>
<dbReference type="OrthoDB" id="366726at2"/>
<dbReference type="PRINTS" id="PR00181">
    <property type="entry name" value="MALTOSEBP"/>
</dbReference>
<gene>
    <name evidence="1" type="ORF">FNH04_20055</name>
</gene>
<dbReference type="InterPro" id="IPR006059">
    <property type="entry name" value="SBP"/>
</dbReference>